<feature type="compositionally biased region" description="Basic and acidic residues" evidence="1">
    <location>
        <begin position="351"/>
        <end position="361"/>
    </location>
</feature>
<evidence type="ECO:0000313" key="3">
    <source>
        <dbReference type="EMBL" id="CAB3267748.1"/>
    </source>
</evidence>
<feature type="compositionally biased region" description="Polar residues" evidence="1">
    <location>
        <begin position="494"/>
        <end position="504"/>
    </location>
</feature>
<dbReference type="InterPro" id="IPR056557">
    <property type="entry name" value="NELF-A_N"/>
</dbReference>
<dbReference type="InterPro" id="IPR052828">
    <property type="entry name" value="NELF-A_domain"/>
</dbReference>
<sequence length="783" mass="87327">MAHVRDSDTALWLHNKLGSSEELWIPSSIGGIIKTSTIDNIYRCFPVLTTTVKVKLLLGILHLPRRNLEEMQHMIDGIIEVALEDSDLWVQLVANMVRTCPKTFNLNLNLRPSPIAHNVVQQLSEKVKEADPYSSLPLECQLVNKTSLQSLVGNLPPVSRHFALKRKPKSAALRADLMHKSNEAVSHMKKGGAGGAVKSVPVKHRDMARRSSDVTPLKRTQSKGPPTRSDSYRGTSTPLVPGVNRSVSRVPARQQAGGTKLLDISEQPIGGSGIGVRDSKRRKKQLQQQESVTASQVQEDEEEPTHDKTPEYAAGLPSVMPSQSMEEDTEDASSQEASSSSTSQSLSHRRTTTESLDHDISSDSEAEPIEVTTPAKTLYFDNNKTTSSDSDFTSPQRLVTTTTPPSSREDKPTSQPKIPPPNLYSPPIQNGTPSNVHPKLHESPTKQQQQQHIQKQQQQQQQTPPSVNMYRPPQAVPVPQQHQPQQQPTHQQTLPVASQHQVRLTSPPGVRLEKQVPVSQQPNAPQLPTLPNHMQNTARMVVPSSYVMTSQRPPGTVIQSPQRLMISPQRSLQQQPQQPQQPQQQQPQQRPQQQQQSNPAVQRFYQPHLLQQQQQQRLPLRPQLPQIQQQQQQQAVFMKLPHQNQQAVQQQTPPQQPQQQQQQPQHLNPPAPKRGLTLTREQMFQAQEMFKSANRLSRPEKAIILGFMAGSRENPYPDQGDIVQIVLSEGVQSIASPTGGILPVIVETLYEMNYRTGQAGKRQRIKPATLQPGVPHATIQGRM</sequence>
<dbReference type="GO" id="GO:0034244">
    <property type="term" value="P:negative regulation of transcription elongation by RNA polymerase II"/>
    <property type="evidence" value="ECO:0007669"/>
    <property type="project" value="TreeGrafter"/>
</dbReference>
<dbReference type="PANTHER" id="PTHR13328">
    <property type="entry name" value="NEGATIVE ELONGATION FACTOR A NELF-A"/>
    <property type="match status" value="1"/>
</dbReference>
<reference evidence="3" key="1">
    <citation type="submission" date="2020-04" db="EMBL/GenBank/DDBJ databases">
        <authorList>
            <person name="Neveu A P."/>
        </authorList>
    </citation>
    <scope>NUCLEOTIDE SEQUENCE</scope>
    <source>
        <tissue evidence="3">Whole embryo</tissue>
    </source>
</reference>
<feature type="compositionally biased region" description="Low complexity" evidence="1">
    <location>
        <begin position="447"/>
        <end position="462"/>
    </location>
</feature>
<accession>A0A6F9DXI2</accession>
<feature type="compositionally biased region" description="Low complexity" evidence="1">
    <location>
        <begin position="641"/>
        <end position="666"/>
    </location>
</feature>
<feature type="compositionally biased region" description="Low complexity" evidence="1">
    <location>
        <begin position="334"/>
        <end position="345"/>
    </location>
</feature>
<feature type="compositionally biased region" description="Polar residues" evidence="1">
    <location>
        <begin position="286"/>
        <end position="297"/>
    </location>
</feature>
<evidence type="ECO:0000256" key="1">
    <source>
        <dbReference type="SAM" id="MobiDB-lite"/>
    </source>
</evidence>
<protein>
    <submittedName>
        <fullName evidence="3">Negative elongation factor A-like</fullName>
    </submittedName>
</protein>
<keyword evidence="3" id="KW-0648">Protein biosynthesis</keyword>
<feature type="compositionally biased region" description="Low complexity" evidence="1">
    <location>
        <begin position="477"/>
        <end position="493"/>
    </location>
</feature>
<proteinExistence type="evidence at transcript level"/>
<name>A0A6F9DXI2_9ASCI</name>
<gene>
    <name evidence="3" type="primary">Whsc2</name>
</gene>
<evidence type="ECO:0000259" key="2">
    <source>
        <dbReference type="PROSITE" id="PS51838"/>
    </source>
</evidence>
<dbReference type="PROSITE" id="PS51838">
    <property type="entry name" value="HDAG"/>
    <property type="match status" value="1"/>
</dbReference>
<feature type="region of interest" description="Disordered" evidence="1">
    <location>
        <begin position="641"/>
        <end position="674"/>
    </location>
</feature>
<feature type="region of interest" description="Disordered" evidence="1">
    <location>
        <begin position="186"/>
        <end position="505"/>
    </location>
</feature>
<keyword evidence="3" id="KW-0251">Elongation factor</keyword>
<dbReference type="AlphaFoldDB" id="A0A6F9DXI2"/>
<feature type="domain" description="HDAg" evidence="2">
    <location>
        <begin position="89"/>
        <end position="268"/>
    </location>
</feature>
<dbReference type="PANTHER" id="PTHR13328:SF4">
    <property type="entry name" value="NEGATIVE ELONGATION FACTOR A"/>
    <property type="match status" value="1"/>
</dbReference>
<feature type="region of interest" description="Disordered" evidence="1">
    <location>
        <begin position="567"/>
        <end position="600"/>
    </location>
</feature>
<dbReference type="GO" id="GO:0032021">
    <property type="term" value="C:NELF complex"/>
    <property type="evidence" value="ECO:0007669"/>
    <property type="project" value="TreeGrafter"/>
</dbReference>
<dbReference type="GO" id="GO:0003746">
    <property type="term" value="F:translation elongation factor activity"/>
    <property type="evidence" value="ECO:0007669"/>
    <property type="project" value="UniProtKB-KW"/>
</dbReference>
<organism evidence="3">
    <name type="scientific">Phallusia mammillata</name>
    <dbReference type="NCBI Taxonomy" id="59560"/>
    <lineage>
        <taxon>Eukaryota</taxon>
        <taxon>Metazoa</taxon>
        <taxon>Chordata</taxon>
        <taxon>Tunicata</taxon>
        <taxon>Ascidiacea</taxon>
        <taxon>Phlebobranchia</taxon>
        <taxon>Ascidiidae</taxon>
        <taxon>Phallusia</taxon>
    </lineage>
</organism>
<feature type="compositionally biased region" description="Polar residues" evidence="1">
    <location>
        <begin position="380"/>
        <end position="406"/>
    </location>
</feature>
<dbReference type="InterPro" id="IPR037517">
    <property type="entry name" value="HDAG_dom"/>
</dbReference>
<feature type="compositionally biased region" description="Low complexity" evidence="1">
    <location>
        <begin position="573"/>
        <end position="596"/>
    </location>
</feature>
<feature type="compositionally biased region" description="Polar residues" evidence="1">
    <location>
        <begin position="218"/>
        <end position="238"/>
    </location>
</feature>
<dbReference type="Pfam" id="PF23553">
    <property type="entry name" value="NELF-A_N"/>
    <property type="match status" value="1"/>
</dbReference>
<feature type="compositionally biased region" description="Basic and acidic residues" evidence="1">
    <location>
        <begin position="203"/>
        <end position="212"/>
    </location>
</feature>
<dbReference type="EMBL" id="LR791886">
    <property type="protein sequence ID" value="CAB3267748.1"/>
    <property type="molecule type" value="mRNA"/>
</dbReference>